<accession>A0A8B2NNY4</accession>
<dbReference type="Proteomes" id="UP000249590">
    <property type="component" value="Unassembled WGS sequence"/>
</dbReference>
<gene>
    <name evidence="1" type="ORF">DLJ53_27270</name>
</gene>
<evidence type="ECO:0000313" key="2">
    <source>
        <dbReference type="Proteomes" id="UP000249590"/>
    </source>
</evidence>
<keyword evidence="2" id="KW-1185">Reference proteome</keyword>
<dbReference type="AlphaFoldDB" id="A0A8B2NNY4"/>
<protein>
    <submittedName>
        <fullName evidence="1">Uncharacterized protein</fullName>
    </submittedName>
</protein>
<dbReference type="OrthoDB" id="9806288at2"/>
<dbReference type="EMBL" id="QHHQ01000007">
    <property type="protein sequence ID" value="RAH98399.1"/>
    <property type="molecule type" value="Genomic_DNA"/>
</dbReference>
<comment type="caution">
    <text evidence="1">The sequence shown here is derived from an EMBL/GenBank/DDBJ whole genome shotgun (WGS) entry which is preliminary data.</text>
</comment>
<proteinExistence type="predicted"/>
<dbReference type="PANTHER" id="PTHR30024">
    <property type="entry name" value="ALIPHATIC SULFONATES-BINDING PROTEIN-RELATED"/>
    <property type="match status" value="1"/>
</dbReference>
<evidence type="ECO:0000313" key="1">
    <source>
        <dbReference type="EMBL" id="RAH98399.1"/>
    </source>
</evidence>
<dbReference type="RefSeq" id="WP_111351276.1">
    <property type="nucleotide sequence ID" value="NZ_JAIWKD010000006.1"/>
</dbReference>
<organism evidence="1 2">
    <name type="scientific">Acuticoccus sediminis</name>
    <dbReference type="NCBI Taxonomy" id="2184697"/>
    <lineage>
        <taxon>Bacteria</taxon>
        <taxon>Pseudomonadati</taxon>
        <taxon>Pseudomonadota</taxon>
        <taxon>Alphaproteobacteria</taxon>
        <taxon>Hyphomicrobiales</taxon>
        <taxon>Amorphaceae</taxon>
        <taxon>Acuticoccus</taxon>
    </lineage>
</organism>
<name>A0A8B2NNY4_9HYPH</name>
<dbReference type="Gene3D" id="3.40.190.10">
    <property type="entry name" value="Periplasmic binding protein-like II"/>
    <property type="match status" value="2"/>
</dbReference>
<reference evidence="1 2" key="1">
    <citation type="submission" date="2018-05" db="EMBL/GenBank/DDBJ databases">
        <title>Acuticoccus sediminis sp. nov., isolated from deep-sea sediment of Indian Ocean.</title>
        <authorList>
            <person name="Liu X."/>
            <person name="Lai Q."/>
            <person name="Du Y."/>
            <person name="Sun F."/>
            <person name="Zhang X."/>
            <person name="Wang S."/>
            <person name="Shao Z."/>
        </authorList>
    </citation>
    <scope>NUCLEOTIDE SEQUENCE [LARGE SCALE GENOMIC DNA]</scope>
    <source>
        <strain evidence="1 2">PTG4-2</strain>
    </source>
</reference>
<sequence>MDKAHTLSRRTLLKASAAVAATATVSGLHPVAAIAQDLPELTTMRSTSKSWLWAAEDFANAMGYFKDAGVTVNSIASNRGTNIAALMGGDVDIVLGSPGEAMRARTRGIEIKSFIASVNRYASHIVVKKETLDAAGVTDASPVAEKAAAMKGLRMGTTGPGAAPDALLRFIAVTNGLNPERDFQLVPITGGGQGMIAALGQGAIDGFCLSSPTSDMAVDSQGAAYLFNMATNPPPFLDVYQYIGATTAEATIAKKRDQLVAYAAGIAAALKTINAEPDTFKTWAVEWFAGMDPAIFEAAFANNSKIYAETPVPTAELFAKNVEFISKVNESMGAPALPDSLTFEAFVDPTIAEEAVSG</sequence>
<dbReference type="Pfam" id="PF13379">
    <property type="entry name" value="NMT1_2"/>
    <property type="match status" value="1"/>
</dbReference>
<dbReference type="PROSITE" id="PS51318">
    <property type="entry name" value="TAT"/>
    <property type="match status" value="1"/>
</dbReference>
<dbReference type="InterPro" id="IPR006311">
    <property type="entry name" value="TAT_signal"/>
</dbReference>
<dbReference type="SUPFAM" id="SSF53850">
    <property type="entry name" value="Periplasmic binding protein-like II"/>
    <property type="match status" value="1"/>
</dbReference>